<dbReference type="InterPro" id="IPR047854">
    <property type="entry name" value="RFC_lid"/>
</dbReference>
<comment type="similarity">
    <text evidence="2">Belongs to the rad17/RAD24 family.</text>
</comment>
<evidence type="ECO:0000256" key="1">
    <source>
        <dbReference type="ARBA" id="ARBA00004123"/>
    </source>
</evidence>
<evidence type="ECO:0000256" key="7">
    <source>
        <dbReference type="ARBA" id="ARBA00023306"/>
    </source>
</evidence>
<keyword evidence="4" id="KW-0227">DNA damage</keyword>
<dbReference type="InterPro" id="IPR004582">
    <property type="entry name" value="Checkpoint_prot_Rad17_Rad24"/>
</dbReference>
<reference evidence="10" key="1">
    <citation type="submission" date="2021-01" db="EMBL/GenBank/DDBJ databases">
        <authorList>
            <consortium name="Genoscope - CEA"/>
            <person name="William W."/>
        </authorList>
    </citation>
    <scope>NUCLEOTIDE SEQUENCE</scope>
</reference>
<feature type="compositionally biased region" description="Polar residues" evidence="9">
    <location>
        <begin position="1705"/>
        <end position="1715"/>
    </location>
</feature>
<feature type="coiled-coil region" evidence="8">
    <location>
        <begin position="1349"/>
        <end position="1653"/>
    </location>
</feature>
<evidence type="ECO:0000256" key="9">
    <source>
        <dbReference type="SAM" id="MobiDB-lite"/>
    </source>
</evidence>
<feature type="compositionally biased region" description="Low complexity" evidence="9">
    <location>
        <begin position="1054"/>
        <end position="1063"/>
    </location>
</feature>
<dbReference type="GO" id="GO:0006281">
    <property type="term" value="P:DNA repair"/>
    <property type="evidence" value="ECO:0007669"/>
    <property type="project" value="InterPro"/>
</dbReference>
<dbReference type="CDD" id="cd18140">
    <property type="entry name" value="HLD_clamp_RFC"/>
    <property type="match status" value="1"/>
</dbReference>
<feature type="compositionally biased region" description="Basic and acidic residues" evidence="9">
    <location>
        <begin position="36"/>
        <end position="56"/>
    </location>
</feature>
<protein>
    <submittedName>
        <fullName evidence="10">(rape) hypothetical protein</fullName>
    </submittedName>
</protein>
<feature type="compositionally biased region" description="Basic residues" evidence="9">
    <location>
        <begin position="88"/>
        <end position="104"/>
    </location>
</feature>
<organism evidence="10">
    <name type="scientific">Brassica napus</name>
    <name type="common">Rape</name>
    <dbReference type="NCBI Taxonomy" id="3708"/>
    <lineage>
        <taxon>Eukaryota</taxon>
        <taxon>Viridiplantae</taxon>
        <taxon>Streptophyta</taxon>
        <taxon>Embryophyta</taxon>
        <taxon>Tracheophyta</taxon>
        <taxon>Spermatophyta</taxon>
        <taxon>Magnoliopsida</taxon>
        <taxon>eudicotyledons</taxon>
        <taxon>Gunneridae</taxon>
        <taxon>Pentapetalae</taxon>
        <taxon>rosids</taxon>
        <taxon>malvids</taxon>
        <taxon>Brassicales</taxon>
        <taxon>Brassicaceae</taxon>
        <taxon>Brassiceae</taxon>
        <taxon>Brassica</taxon>
    </lineage>
</organism>
<dbReference type="FunFam" id="3.40.50.300:FF:001758">
    <property type="entry name" value="p-loop containing nucleoside triphosphate hydrolase superfamily protein"/>
    <property type="match status" value="1"/>
</dbReference>
<accession>A0A816QTI9</accession>
<feature type="compositionally biased region" description="Polar residues" evidence="9">
    <location>
        <begin position="1725"/>
        <end position="1753"/>
    </location>
</feature>
<keyword evidence="7" id="KW-0131">Cell cycle</keyword>
<dbReference type="GO" id="GO:0005524">
    <property type="term" value="F:ATP binding"/>
    <property type="evidence" value="ECO:0007669"/>
    <property type="project" value="UniProtKB-KW"/>
</dbReference>
<comment type="subcellular location">
    <subcellularLocation>
        <location evidence="1">Nucleus</location>
    </subcellularLocation>
</comment>
<dbReference type="PANTHER" id="PTHR12172">
    <property type="entry name" value="CELL CYCLE CHECKPOINT PROTEIN RAD17"/>
    <property type="match status" value="1"/>
</dbReference>
<feature type="compositionally biased region" description="Acidic residues" evidence="9">
    <location>
        <begin position="1078"/>
        <end position="1092"/>
    </location>
</feature>
<dbReference type="PANTHER" id="PTHR12172:SF1">
    <property type="entry name" value="P-LOOP CONTAINING NUCLEOSIDE TRIPHOSPHATE HYDROLASES SUPERFAMILY PROTEIN"/>
    <property type="match status" value="1"/>
</dbReference>
<dbReference type="EMBL" id="HG994370">
    <property type="protein sequence ID" value="CAF2065463.1"/>
    <property type="molecule type" value="Genomic_DNA"/>
</dbReference>
<evidence type="ECO:0000256" key="3">
    <source>
        <dbReference type="ARBA" id="ARBA00022741"/>
    </source>
</evidence>
<name>A0A816QTI9_BRANA</name>
<feature type="coiled-coil region" evidence="8">
    <location>
        <begin position="964"/>
        <end position="991"/>
    </location>
</feature>
<feature type="region of interest" description="Disordered" evidence="9">
    <location>
        <begin position="1049"/>
        <end position="1098"/>
    </location>
</feature>
<dbReference type="Proteomes" id="UP001295469">
    <property type="component" value="Chromosome C06"/>
</dbReference>
<dbReference type="SUPFAM" id="SSF52540">
    <property type="entry name" value="P-loop containing nucleoside triphosphate hydrolases"/>
    <property type="match status" value="1"/>
</dbReference>
<dbReference type="InterPro" id="IPR008587">
    <property type="entry name" value="FPP_plant"/>
</dbReference>
<evidence type="ECO:0000256" key="4">
    <source>
        <dbReference type="ARBA" id="ARBA00022763"/>
    </source>
</evidence>
<gene>
    <name evidence="10" type="ORF">DARMORV10_C06P51630.1</name>
</gene>
<feature type="region of interest" description="Disordered" evidence="9">
    <location>
        <begin position="149"/>
        <end position="175"/>
    </location>
</feature>
<evidence type="ECO:0000256" key="5">
    <source>
        <dbReference type="ARBA" id="ARBA00022840"/>
    </source>
</evidence>
<dbReference type="Pfam" id="PF05911">
    <property type="entry name" value="FPP"/>
    <property type="match status" value="1"/>
</dbReference>
<keyword evidence="6" id="KW-0539">Nucleus</keyword>
<dbReference type="Gene3D" id="1.10.8.60">
    <property type="match status" value="1"/>
</dbReference>
<proteinExistence type="inferred from homology"/>
<keyword evidence="5" id="KW-0067">ATP-binding</keyword>
<feature type="region of interest" description="Disordered" evidence="9">
    <location>
        <begin position="1705"/>
        <end position="1763"/>
    </location>
</feature>
<dbReference type="InterPro" id="IPR027417">
    <property type="entry name" value="P-loop_NTPase"/>
</dbReference>
<evidence type="ECO:0000256" key="8">
    <source>
        <dbReference type="SAM" id="Coils"/>
    </source>
</evidence>
<keyword evidence="3" id="KW-0547">Nucleotide-binding</keyword>
<evidence type="ECO:0000256" key="6">
    <source>
        <dbReference type="ARBA" id="ARBA00023242"/>
    </source>
</evidence>
<dbReference type="Gene3D" id="3.40.50.300">
    <property type="entry name" value="P-loop containing nucleotide triphosphate hydrolases"/>
    <property type="match status" value="1"/>
</dbReference>
<evidence type="ECO:0000256" key="2">
    <source>
        <dbReference type="ARBA" id="ARBA00006168"/>
    </source>
</evidence>
<sequence length="1777" mass="197904">MDEPAEGGAIAATAIQQTPRRNVRRKLVQSTLLLPRKPDDAIESDGDRTRDAANKEDGEEGGDGDFGSSQGKKTRKQRTPKNNGAPKKMAKGKSPRKPTPKKNATKNGVVAAGDDDQQTYVSPPVPNLRLEAKLRAEEDSRMSAGKQLHPFFSSRKGGKKNQEAAAENGSFQEQGKDQIGPIHVFERFQDGYLTIDWKNWTFVEHVSTAWSSHQQIKFESLKLGLKEFDLIELPTLSHPDVCVIDDEKPEKCATQSQVVAEASPLGSLDGAQVVGCEAVNLSNYGEATADVSHELQSGQSRSSLWVDKYQPRNASEVCGNTEAVKLMNEWLCQWRERGFQASQDFLRSDAENSQDADYNCSESDSDSENTDCLKNVLLIIGPVGSGKSAAVYACTKEQGFKIIESNASECRSGTVVKQKFGEALESNSLSRSLEPLFNSCTDGNGVEDVIEVTPVANLKPLILFEDVDISFAEDRGLVSAIQEIAKKAKGPVVLTANDKNHGLPDNLERIEICFSFPSTEELFSHLSSVCAAEEVKANPDSLQRLTISSGGDIRKAIMQLQFWIQSKSKRVRKAKNTGEPDRFDHEAGHVLLPKIIAQEFPSQLSQFVESEIAKSLSMAEESYDTVEVFVEEVENEKMLDRLWRRGIEKNTIEAKKAAMLRLNTCFEDCDELEDVPSELTDTSYQTLSLSRPNRRRKLNVVMSSDSEDEPLSDINEVSQSVDVSCVPESSYVPETIMDGEAELSPRAVSCGHFDGRVEASMSEDDDVQNSLSTEIHIDKLQGFDCLMNTCEIIAQSSDGTMMEDCVGSSQKMQQVTDECSRIDFGMAFKAAQKPKLDTVQESWRKLCSRHADLKPYLDSEPVEAPQLLDITHQITNLISEADLTHSRCLNFVAMEPMMNASGDLDTSGLANVLEQMTSTVSQQGFSFFTNQIATTESVPTSSATMQDYTLSSGGCLDMKPETHINKKSLRISESDREIEKTQKKINEFREANRRRKALIFCFPIGNIIGSQSFFRQVSHSSDKAGLFYPETEVLCADFVMEKGKSESSERSFCESESVVSSQSDIQPESTMESHEDEIPQPEESPPEAETENEDLKESIRTLTEKLSAALANVSAKDDLVNQHVKVAEEAVAGWEKAENEVVELKEKLDAAEDKNKALDGALKECVRQLRQARDEQEQRIQDAVTEKTQELQASKANLEGELLEAATKSEELALMAESVAKENIMLRHELLARCEELEIRTIERDLSTQAAESASKQQLDVIKKVAKLEAECRKLRMLLSKSSDSHSDASCSESGASTTLIEKRSLQGTSSCAVEIDLMGDFLEMERLVALPETPDGNGKSEPESVHTDNSLAAEIEVLTCRNKELEEKLEKLEAVKNELESKVECSREVESTLRSELEAILCGKMEIESKLKKLKKEKDELESYKEVESTLRSELEAMVCDKVKLESNLEKLEAEREELESKVKSDREVMSTLRLDLEAKVSDKAELEKNLNKLEAEKDELERTLRLDLEAKVSDKAELEKKLNKLEEEKDEVERTLRLDLEAIVSSKVEVENKLEKMEVEKAELQISYDIIKDKYKESQVCLQDIETKLEEIQREMKVANELKTEVETQIESMEAKIECLEEEVRKERLASDELRRKCEELEEEVFTLHQEEPPKIKQEDMATAAGKLASCQKTIASLGKQLQSLATLEDFLVDTASIQAAATNGVSSSNSNKESWRVHKNDTYITSMKQPAKETSSSSDAALMQGSGNRGSSEKNRNGFAKVFTRSKDGIHLVI</sequence>
<dbReference type="GO" id="GO:0005634">
    <property type="term" value="C:nucleus"/>
    <property type="evidence" value="ECO:0007669"/>
    <property type="project" value="UniProtKB-SubCell"/>
</dbReference>
<keyword evidence="8" id="KW-0175">Coiled coil</keyword>
<feature type="region of interest" description="Disordered" evidence="9">
    <location>
        <begin position="1"/>
        <end position="128"/>
    </location>
</feature>
<evidence type="ECO:0000313" key="10">
    <source>
        <dbReference type="EMBL" id="CAF2065463.1"/>
    </source>
</evidence>